<proteinExistence type="predicted"/>
<accession>A0A7H8RDR0</accession>
<gene>
    <name evidence="1" type="ORF">TRUGW13939_11797</name>
</gene>
<dbReference type="AlphaFoldDB" id="A0A7H8RDR0"/>
<evidence type="ECO:0008006" key="3">
    <source>
        <dbReference type="Google" id="ProtNLM"/>
    </source>
</evidence>
<dbReference type="Proteomes" id="UP000509510">
    <property type="component" value="Chromosome VI"/>
</dbReference>
<evidence type="ECO:0000313" key="1">
    <source>
        <dbReference type="EMBL" id="QKX64622.1"/>
    </source>
</evidence>
<dbReference type="PANTHER" id="PTHR46082">
    <property type="entry name" value="ATP/GTP-BINDING PROTEIN-RELATED"/>
    <property type="match status" value="1"/>
</dbReference>
<dbReference type="KEGG" id="trg:TRUGW13939_11797"/>
<name>A0A7H8RDR0_TALRU</name>
<dbReference type="InterPro" id="IPR055530">
    <property type="entry name" value="DUF7104"/>
</dbReference>
<evidence type="ECO:0000313" key="2">
    <source>
        <dbReference type="Proteomes" id="UP000509510"/>
    </source>
</evidence>
<dbReference type="PANTHER" id="PTHR46082:SF11">
    <property type="entry name" value="AAA+ ATPASE DOMAIN-CONTAINING PROTEIN-RELATED"/>
    <property type="match status" value="1"/>
</dbReference>
<dbReference type="RefSeq" id="XP_035350795.1">
    <property type="nucleotide sequence ID" value="XM_035494902.1"/>
</dbReference>
<protein>
    <recommendedName>
        <fullName evidence="3">Nucleoside phosphorylase domain-containing protein</fullName>
    </recommendedName>
</protein>
<dbReference type="Gene3D" id="3.40.50.1580">
    <property type="entry name" value="Nucleoside phosphorylase domain"/>
    <property type="match status" value="1"/>
</dbReference>
<dbReference type="OrthoDB" id="4133481at2759"/>
<sequence length="464" mass="51094">MLDEEHEKFGLDGDDTNIYTLGRIDEHNVVIVSPSAGEKLGRPAATVAAQIRSSFPSIQFALIVGIGAGVPTAKADIRLGDVVVSQPNSLNGGIVKYALGKEPNEQKQTGHVPPSVLQNAISVLRTAQVWPSDRFMKFGYRLREFPMFRRENTGPDLLFEAGYPHVGGPDCRRCDRMNLVERKPRSEKVKVHYGTIASSNRVIRDAIVRDKLSSHLGGVLCIEIDAADLMNIIPCLHIRGICDYADSHNNSAWKPYAAGSAAVYAKQLLSVIDSLDTMTLLLDQNGADFPISEEIVKMALAHRDAVALIDRLLDKRGVDFPISEETAKIAASNSSSAREAVELISKSPGDMFFDQKSGGASDSESEIFSLPSVQSTAVTNNSSFTQAEIRKATDKLVDIFLGNDELNNLYKLAMNDQRIGPDRFVRNFKRLLQAFSRNLKKRKSRGIPLRIGEICFAKSRFRGF</sequence>
<dbReference type="SUPFAM" id="SSF53167">
    <property type="entry name" value="Purine and uridine phosphorylases"/>
    <property type="match status" value="1"/>
</dbReference>
<reference evidence="2" key="1">
    <citation type="submission" date="2020-06" db="EMBL/GenBank/DDBJ databases">
        <title>A chromosome-scale genome assembly of Talaromyces rugulosus W13939.</title>
        <authorList>
            <person name="Wang B."/>
            <person name="Guo L."/>
            <person name="Ye K."/>
            <person name="Wang L."/>
        </authorList>
    </citation>
    <scope>NUCLEOTIDE SEQUENCE [LARGE SCALE GENOMIC DNA]</scope>
    <source>
        <strain evidence="2">W13939</strain>
    </source>
</reference>
<dbReference type="InterPro" id="IPR053137">
    <property type="entry name" value="NLR-like"/>
</dbReference>
<dbReference type="GO" id="GO:0009116">
    <property type="term" value="P:nucleoside metabolic process"/>
    <property type="evidence" value="ECO:0007669"/>
    <property type="project" value="InterPro"/>
</dbReference>
<dbReference type="GeneID" id="55999274"/>
<keyword evidence="2" id="KW-1185">Reference proteome</keyword>
<dbReference type="EMBL" id="CP055903">
    <property type="protein sequence ID" value="QKX64622.1"/>
    <property type="molecule type" value="Genomic_DNA"/>
</dbReference>
<dbReference type="InterPro" id="IPR035994">
    <property type="entry name" value="Nucleoside_phosphorylase_sf"/>
</dbReference>
<dbReference type="Pfam" id="PF23397">
    <property type="entry name" value="DUF7104"/>
    <property type="match status" value="2"/>
</dbReference>
<organism evidence="1 2">
    <name type="scientific">Talaromyces rugulosus</name>
    <name type="common">Penicillium rugulosum</name>
    <dbReference type="NCBI Taxonomy" id="121627"/>
    <lineage>
        <taxon>Eukaryota</taxon>
        <taxon>Fungi</taxon>
        <taxon>Dikarya</taxon>
        <taxon>Ascomycota</taxon>
        <taxon>Pezizomycotina</taxon>
        <taxon>Eurotiomycetes</taxon>
        <taxon>Eurotiomycetidae</taxon>
        <taxon>Eurotiales</taxon>
        <taxon>Trichocomaceae</taxon>
        <taxon>Talaromyces</taxon>
        <taxon>Talaromyces sect. Islandici</taxon>
    </lineage>
</organism>
<dbReference type="GO" id="GO:0003824">
    <property type="term" value="F:catalytic activity"/>
    <property type="evidence" value="ECO:0007669"/>
    <property type="project" value="InterPro"/>
</dbReference>